<dbReference type="Gene3D" id="3.30.450.40">
    <property type="match status" value="1"/>
</dbReference>
<dbReference type="InterPro" id="IPR029016">
    <property type="entry name" value="GAF-like_dom_sf"/>
</dbReference>
<feature type="domain" description="IclR-ED" evidence="5">
    <location>
        <begin position="64"/>
        <end position="249"/>
    </location>
</feature>
<evidence type="ECO:0000256" key="2">
    <source>
        <dbReference type="ARBA" id="ARBA00023125"/>
    </source>
</evidence>
<evidence type="ECO:0000256" key="1">
    <source>
        <dbReference type="ARBA" id="ARBA00023015"/>
    </source>
</evidence>
<dbReference type="InterPro" id="IPR036388">
    <property type="entry name" value="WH-like_DNA-bd_sf"/>
</dbReference>
<dbReference type="Gene3D" id="1.10.10.10">
    <property type="entry name" value="Winged helix-like DNA-binding domain superfamily/Winged helix DNA-binding domain"/>
    <property type="match status" value="1"/>
</dbReference>
<dbReference type="PROSITE" id="PS51077">
    <property type="entry name" value="HTH_ICLR"/>
    <property type="match status" value="1"/>
</dbReference>
<comment type="caution">
    <text evidence="6">The sequence shown here is derived from an EMBL/GenBank/DDBJ whole genome shotgun (WGS) entry which is preliminary data.</text>
</comment>
<dbReference type="RefSeq" id="WP_084879283.1">
    <property type="nucleotide sequence ID" value="NZ_JAGGMY010000002.1"/>
</dbReference>
<organism evidence="6 7">
    <name type="scientific">Pantoea cypripedii</name>
    <name type="common">Pectobacterium cypripedii</name>
    <name type="synonym">Erwinia cypripedii</name>
    <dbReference type="NCBI Taxonomy" id="55209"/>
    <lineage>
        <taxon>Bacteria</taxon>
        <taxon>Pseudomonadati</taxon>
        <taxon>Pseudomonadota</taxon>
        <taxon>Gammaproteobacteria</taxon>
        <taxon>Enterobacterales</taxon>
        <taxon>Erwiniaceae</taxon>
        <taxon>Pantoea</taxon>
    </lineage>
</organism>
<dbReference type="InterPro" id="IPR036390">
    <property type="entry name" value="WH_DNA-bd_sf"/>
</dbReference>
<dbReference type="AlphaFoldDB" id="A0A1X1EKW6"/>
<name>A0A1X1EKW6_PANCY</name>
<dbReference type="PANTHER" id="PTHR30136:SF35">
    <property type="entry name" value="HTH-TYPE TRANSCRIPTIONAL REGULATOR RV1719"/>
    <property type="match status" value="1"/>
</dbReference>
<dbReference type="STRING" id="55209.HA50_23390"/>
<dbReference type="InterPro" id="IPR005471">
    <property type="entry name" value="Tscrpt_reg_IclR_N"/>
</dbReference>
<dbReference type="EMBL" id="MLJI01000002">
    <property type="protein sequence ID" value="ORM89565.1"/>
    <property type="molecule type" value="Genomic_DNA"/>
</dbReference>
<keyword evidence="3" id="KW-0804">Transcription</keyword>
<evidence type="ECO:0000256" key="3">
    <source>
        <dbReference type="ARBA" id="ARBA00023163"/>
    </source>
</evidence>
<dbReference type="GO" id="GO:0003700">
    <property type="term" value="F:DNA-binding transcription factor activity"/>
    <property type="evidence" value="ECO:0007669"/>
    <property type="project" value="TreeGrafter"/>
</dbReference>
<dbReference type="SMART" id="SM00346">
    <property type="entry name" value="HTH_ICLR"/>
    <property type="match status" value="1"/>
</dbReference>
<dbReference type="GO" id="GO:0045892">
    <property type="term" value="P:negative regulation of DNA-templated transcription"/>
    <property type="evidence" value="ECO:0007669"/>
    <property type="project" value="TreeGrafter"/>
</dbReference>
<accession>A0A1X1EKW6</accession>
<evidence type="ECO:0000313" key="6">
    <source>
        <dbReference type="EMBL" id="ORM89565.1"/>
    </source>
</evidence>
<dbReference type="Pfam" id="PF01614">
    <property type="entry name" value="IclR_C"/>
    <property type="match status" value="1"/>
</dbReference>
<keyword evidence="1" id="KW-0805">Transcription regulation</keyword>
<proteinExistence type="predicted"/>
<dbReference type="OrthoDB" id="9807558at2"/>
<dbReference type="Pfam" id="PF09339">
    <property type="entry name" value="HTH_IclR"/>
    <property type="match status" value="1"/>
</dbReference>
<evidence type="ECO:0000259" key="4">
    <source>
        <dbReference type="PROSITE" id="PS51077"/>
    </source>
</evidence>
<sequence>MDSDSDNAGSKVIARAAQLLRAIEDDPDGVTITALARRTGMPRSTVHRLVSALEAEQLLMNGAGKVRVGPALARMAASAHIDVVSLSRPAIETLGRRTRETIDLSVFRGSYALLVSQFASDQELRVVSSVGTAFPCHCTAPGKALLAALPDEQLELMYSAKPEVRTANSLSSRAAILQEMEKIRRQGFAIDLEEHAMGVCAVSVAIHSALNERYAVSVAVPALRFEASVDTLLASLRQCKAEIEELLMS</sequence>
<keyword evidence="7" id="KW-1185">Reference proteome</keyword>
<dbReference type="PROSITE" id="PS51078">
    <property type="entry name" value="ICLR_ED"/>
    <property type="match status" value="1"/>
</dbReference>
<reference evidence="6 7" key="1">
    <citation type="journal article" date="2017" name="Antonie Van Leeuwenhoek">
        <title>Phylogenomic resolution of the bacterial genus Pantoea and its relationship with Erwinia and Tatumella.</title>
        <authorList>
            <person name="Palmer M."/>
            <person name="Steenkamp E.T."/>
            <person name="Coetzee M.P."/>
            <person name="Chan W.Y."/>
            <person name="van Zyl E."/>
            <person name="De Maayer P."/>
            <person name="Coutinho T.A."/>
            <person name="Blom J."/>
            <person name="Smits T.H."/>
            <person name="Duffy B."/>
            <person name="Venter S.N."/>
        </authorList>
    </citation>
    <scope>NUCLEOTIDE SEQUENCE [LARGE SCALE GENOMIC DNA]</scope>
    <source>
        <strain evidence="6 7">LMG 2657</strain>
    </source>
</reference>
<dbReference type="GO" id="GO:0003677">
    <property type="term" value="F:DNA binding"/>
    <property type="evidence" value="ECO:0007669"/>
    <property type="project" value="UniProtKB-KW"/>
</dbReference>
<keyword evidence="2" id="KW-0238">DNA-binding</keyword>
<dbReference type="InterPro" id="IPR050707">
    <property type="entry name" value="HTH_MetabolicPath_Reg"/>
</dbReference>
<dbReference type="SUPFAM" id="SSF46785">
    <property type="entry name" value="Winged helix' DNA-binding domain"/>
    <property type="match status" value="1"/>
</dbReference>
<evidence type="ECO:0000259" key="5">
    <source>
        <dbReference type="PROSITE" id="PS51078"/>
    </source>
</evidence>
<dbReference type="PANTHER" id="PTHR30136">
    <property type="entry name" value="HELIX-TURN-HELIX TRANSCRIPTIONAL REGULATOR, ICLR FAMILY"/>
    <property type="match status" value="1"/>
</dbReference>
<dbReference type="SUPFAM" id="SSF55781">
    <property type="entry name" value="GAF domain-like"/>
    <property type="match status" value="1"/>
</dbReference>
<dbReference type="InterPro" id="IPR014757">
    <property type="entry name" value="Tscrpt_reg_IclR_C"/>
</dbReference>
<feature type="domain" description="HTH iclR-type" evidence="4">
    <location>
        <begin position="10"/>
        <end position="70"/>
    </location>
</feature>
<evidence type="ECO:0000313" key="7">
    <source>
        <dbReference type="Proteomes" id="UP000193749"/>
    </source>
</evidence>
<protein>
    <submittedName>
        <fullName evidence="6">IclR family transcriptional regulator</fullName>
    </submittedName>
</protein>
<gene>
    <name evidence="6" type="ORF">HA50_23390</name>
</gene>
<dbReference type="Proteomes" id="UP000193749">
    <property type="component" value="Unassembled WGS sequence"/>
</dbReference>